<dbReference type="OrthoDB" id="756301at2759"/>
<dbReference type="Pfam" id="PF00153">
    <property type="entry name" value="Mito_carr"/>
    <property type="match status" value="3"/>
</dbReference>
<accession>A0A2T9YKG4</accession>
<feature type="repeat" description="Solcar" evidence="9">
    <location>
        <begin position="197"/>
        <end position="282"/>
    </location>
</feature>
<feature type="repeat" description="Solcar" evidence="9">
    <location>
        <begin position="5"/>
        <end position="89"/>
    </location>
</feature>
<dbReference type="PROSITE" id="PS51257">
    <property type="entry name" value="PROKAR_LIPOPROTEIN"/>
    <property type="match status" value="1"/>
</dbReference>
<protein>
    <recommendedName>
        <fullName evidence="13">Mitochondrial dicarboxylate transporter</fullName>
    </recommendedName>
</protein>
<dbReference type="STRING" id="61424.A0A2T9YKG4"/>
<evidence type="ECO:0000313" key="12">
    <source>
        <dbReference type="Proteomes" id="UP000245699"/>
    </source>
</evidence>
<dbReference type="EMBL" id="MBFT01000346">
    <property type="protein sequence ID" value="PVU92823.1"/>
    <property type="molecule type" value="Genomic_DNA"/>
</dbReference>
<evidence type="ECO:0000313" key="11">
    <source>
        <dbReference type="EMBL" id="PVU92823.1"/>
    </source>
</evidence>
<evidence type="ECO:0000256" key="5">
    <source>
        <dbReference type="ARBA" id="ARBA00022737"/>
    </source>
</evidence>
<dbReference type="InterPro" id="IPR018108">
    <property type="entry name" value="MCP_transmembrane"/>
</dbReference>
<name>A0A2T9YKG4_9FUNG</name>
<keyword evidence="7" id="KW-0496">Mitochondrion</keyword>
<evidence type="ECO:0000256" key="3">
    <source>
        <dbReference type="ARBA" id="ARBA00022448"/>
    </source>
</evidence>
<dbReference type="AlphaFoldDB" id="A0A2T9YKG4"/>
<dbReference type="PANTHER" id="PTHR45618">
    <property type="entry name" value="MITOCHONDRIAL DICARBOXYLATE CARRIER-RELATED"/>
    <property type="match status" value="1"/>
</dbReference>
<keyword evidence="3 10" id="KW-0813">Transport</keyword>
<keyword evidence="12" id="KW-1185">Reference proteome</keyword>
<evidence type="ECO:0000256" key="4">
    <source>
        <dbReference type="ARBA" id="ARBA00022692"/>
    </source>
</evidence>
<dbReference type="Gene3D" id="1.50.40.10">
    <property type="entry name" value="Mitochondrial carrier domain"/>
    <property type="match status" value="1"/>
</dbReference>
<evidence type="ECO:0000256" key="7">
    <source>
        <dbReference type="ARBA" id="ARBA00023128"/>
    </source>
</evidence>
<sequence>MIPRKKIQTPFYFGGVASCSAAFFSHPMDLIKVRLQTTKQANTSITNVIKQIYQTQGFPGYYKGLSASLLRLATHSTVRFGFYEFFREEFRHDDGSVSPVGLVFSGIIGGSIGGLFGNPADVANVRMQNDGSLPPELRRNYKNVFDALFRMVKEEGPMSLLSGVVPNISRGIMVAVSQLVTYDIVKDTLVSHGMSAASLLTHFESSLLTALVTTTVCSPIDVVKTRIMNSKSKEYKSLIDTFATITKTEGVSALFKGWTPSFLRLGPHTIILFLFLEQFKAAYIRYKTREYAKL</sequence>
<keyword evidence="6" id="KW-1133">Transmembrane helix</keyword>
<evidence type="ECO:0000256" key="6">
    <source>
        <dbReference type="ARBA" id="ARBA00022989"/>
    </source>
</evidence>
<keyword evidence="8 9" id="KW-0472">Membrane</keyword>
<dbReference type="PROSITE" id="PS50920">
    <property type="entry name" value="SOLCAR"/>
    <property type="match status" value="3"/>
</dbReference>
<evidence type="ECO:0000256" key="2">
    <source>
        <dbReference type="ARBA" id="ARBA00006375"/>
    </source>
</evidence>
<comment type="subcellular location">
    <subcellularLocation>
        <location evidence="1">Mitochondrion membrane</location>
        <topology evidence="1">Multi-pass membrane protein</topology>
    </subcellularLocation>
</comment>
<reference evidence="11 12" key="1">
    <citation type="journal article" date="2018" name="MBio">
        <title>Comparative Genomics Reveals the Core Gene Toolbox for the Fungus-Insect Symbiosis.</title>
        <authorList>
            <person name="Wang Y."/>
            <person name="Stata M."/>
            <person name="Wang W."/>
            <person name="Stajich J.E."/>
            <person name="White M.M."/>
            <person name="Moncalvo J.M."/>
        </authorList>
    </citation>
    <scope>NUCLEOTIDE SEQUENCE [LARGE SCALE GENOMIC DNA]</scope>
    <source>
        <strain evidence="11 12">AUS-77-4</strain>
    </source>
</reference>
<dbReference type="PRINTS" id="PR00926">
    <property type="entry name" value="MITOCARRIER"/>
</dbReference>
<keyword evidence="5" id="KW-0677">Repeat</keyword>
<proteinExistence type="inferred from homology"/>
<evidence type="ECO:0008006" key="13">
    <source>
        <dbReference type="Google" id="ProtNLM"/>
    </source>
</evidence>
<dbReference type="GO" id="GO:0031966">
    <property type="term" value="C:mitochondrial membrane"/>
    <property type="evidence" value="ECO:0007669"/>
    <property type="project" value="UniProtKB-SubCell"/>
</dbReference>
<dbReference type="GO" id="GO:0055085">
    <property type="term" value="P:transmembrane transport"/>
    <property type="evidence" value="ECO:0007669"/>
    <property type="project" value="InterPro"/>
</dbReference>
<dbReference type="InterPro" id="IPR002067">
    <property type="entry name" value="MCP"/>
</dbReference>
<dbReference type="InterPro" id="IPR023395">
    <property type="entry name" value="MCP_dom_sf"/>
</dbReference>
<comment type="similarity">
    <text evidence="2 10">Belongs to the mitochondrial carrier (TC 2.A.29) family.</text>
</comment>
<keyword evidence="4 9" id="KW-0812">Transmembrane</keyword>
<evidence type="ECO:0000256" key="10">
    <source>
        <dbReference type="RuleBase" id="RU000488"/>
    </source>
</evidence>
<dbReference type="SUPFAM" id="SSF103506">
    <property type="entry name" value="Mitochondrial carrier"/>
    <property type="match status" value="1"/>
</dbReference>
<comment type="caution">
    <text evidence="11">The sequence shown here is derived from an EMBL/GenBank/DDBJ whole genome shotgun (WGS) entry which is preliminary data.</text>
</comment>
<organism evidence="11 12">
    <name type="scientific">Furculomyces boomerangus</name>
    <dbReference type="NCBI Taxonomy" id="61424"/>
    <lineage>
        <taxon>Eukaryota</taxon>
        <taxon>Fungi</taxon>
        <taxon>Fungi incertae sedis</taxon>
        <taxon>Zoopagomycota</taxon>
        <taxon>Kickxellomycotina</taxon>
        <taxon>Harpellomycetes</taxon>
        <taxon>Harpellales</taxon>
        <taxon>Harpellaceae</taxon>
        <taxon>Furculomyces</taxon>
    </lineage>
</organism>
<gene>
    <name evidence="11" type="ORF">BB559_003586</name>
</gene>
<feature type="repeat" description="Solcar" evidence="9">
    <location>
        <begin position="97"/>
        <end position="188"/>
    </location>
</feature>
<dbReference type="Proteomes" id="UP000245699">
    <property type="component" value="Unassembled WGS sequence"/>
</dbReference>
<evidence type="ECO:0000256" key="9">
    <source>
        <dbReference type="PROSITE-ProRule" id="PRU00282"/>
    </source>
</evidence>
<evidence type="ECO:0000256" key="8">
    <source>
        <dbReference type="ARBA" id="ARBA00023136"/>
    </source>
</evidence>
<dbReference type="InterPro" id="IPR050391">
    <property type="entry name" value="Mito_Metabolite_Transporter"/>
</dbReference>
<evidence type="ECO:0000256" key="1">
    <source>
        <dbReference type="ARBA" id="ARBA00004225"/>
    </source>
</evidence>